<sequence length="142" mass="14794">MDSTRAIIICLILAGAVLPVLGAVLAVLGARRTLAQHEADVVEAAALKKEWEAATQAIMDSKPADLGAASNRVNADFHARFEEHGLVVPSIATFDRNATGDLAVSRTLRLLAKGQWGNVALVVLGIAASTVADVWSLNLASA</sequence>
<evidence type="ECO:0008006" key="4">
    <source>
        <dbReference type="Google" id="ProtNLM"/>
    </source>
</evidence>
<feature type="transmembrane region" description="Helical" evidence="1">
    <location>
        <begin position="6"/>
        <end position="28"/>
    </location>
</feature>
<name>A0ABU0RCI9_9MICO</name>
<dbReference type="Proteomes" id="UP001239083">
    <property type="component" value="Unassembled WGS sequence"/>
</dbReference>
<keyword evidence="1" id="KW-0472">Membrane</keyword>
<organism evidence="2 3">
    <name type="scientific">Agromyces ramosus</name>
    <dbReference type="NCBI Taxonomy" id="33879"/>
    <lineage>
        <taxon>Bacteria</taxon>
        <taxon>Bacillati</taxon>
        <taxon>Actinomycetota</taxon>
        <taxon>Actinomycetes</taxon>
        <taxon>Micrococcales</taxon>
        <taxon>Microbacteriaceae</taxon>
        <taxon>Agromyces</taxon>
    </lineage>
</organism>
<proteinExistence type="predicted"/>
<dbReference type="EMBL" id="JAUSYY010000001">
    <property type="protein sequence ID" value="MDQ0895789.1"/>
    <property type="molecule type" value="Genomic_DNA"/>
</dbReference>
<evidence type="ECO:0000256" key="1">
    <source>
        <dbReference type="SAM" id="Phobius"/>
    </source>
</evidence>
<reference evidence="2 3" key="1">
    <citation type="submission" date="2023-07" db="EMBL/GenBank/DDBJ databases">
        <title>Comparative genomics of wheat-associated soil bacteria to identify genetic determinants of phenazine resistance.</title>
        <authorList>
            <person name="Mouncey N."/>
        </authorList>
    </citation>
    <scope>NUCLEOTIDE SEQUENCE [LARGE SCALE GENOMIC DNA]</scope>
    <source>
        <strain evidence="2 3">V3I3</strain>
    </source>
</reference>
<keyword evidence="3" id="KW-1185">Reference proteome</keyword>
<protein>
    <recommendedName>
        <fullName evidence="4">Flp pilus-assembly TadE/G-like protein</fullName>
    </recommendedName>
</protein>
<evidence type="ECO:0000313" key="3">
    <source>
        <dbReference type="Proteomes" id="UP001239083"/>
    </source>
</evidence>
<evidence type="ECO:0000313" key="2">
    <source>
        <dbReference type="EMBL" id="MDQ0895789.1"/>
    </source>
</evidence>
<accession>A0ABU0RCI9</accession>
<keyword evidence="1" id="KW-1133">Transmembrane helix</keyword>
<dbReference type="RefSeq" id="WP_307044154.1">
    <property type="nucleotide sequence ID" value="NZ_JAUSYY010000001.1"/>
</dbReference>
<comment type="caution">
    <text evidence="2">The sequence shown here is derived from an EMBL/GenBank/DDBJ whole genome shotgun (WGS) entry which is preliminary data.</text>
</comment>
<gene>
    <name evidence="2" type="ORF">QFZ26_003344</name>
</gene>
<keyword evidence="1" id="KW-0812">Transmembrane</keyword>